<evidence type="ECO:0000313" key="3">
    <source>
        <dbReference type="Proteomes" id="UP000662939"/>
    </source>
</evidence>
<dbReference type="EMBL" id="CP070496">
    <property type="protein sequence ID" value="QSB04285.1"/>
    <property type="molecule type" value="Genomic_DNA"/>
</dbReference>
<dbReference type="SUPFAM" id="SSF51430">
    <property type="entry name" value="NAD(P)-linked oxidoreductase"/>
    <property type="match status" value="1"/>
</dbReference>
<dbReference type="Gene3D" id="3.20.20.100">
    <property type="entry name" value="NADP-dependent oxidoreductase domain"/>
    <property type="match status" value="1"/>
</dbReference>
<proteinExistence type="predicted"/>
<dbReference type="KEGG" id="nav:JQS30_10790"/>
<organism evidence="2 3">
    <name type="scientific">Natronoglycomyces albus</name>
    <dbReference type="NCBI Taxonomy" id="2811108"/>
    <lineage>
        <taxon>Bacteria</taxon>
        <taxon>Bacillati</taxon>
        <taxon>Actinomycetota</taxon>
        <taxon>Actinomycetes</taxon>
        <taxon>Glycomycetales</taxon>
        <taxon>Glycomycetaceae</taxon>
        <taxon>Natronoglycomyces</taxon>
    </lineage>
</organism>
<dbReference type="Proteomes" id="UP000662939">
    <property type="component" value="Chromosome"/>
</dbReference>
<name>A0A895XMN8_9ACTN</name>
<sequence>MAPVVCVQNAYGIGATQRMHAFVDECGRQGIAFVPYFAIAREGTEGGNSGRYEQKLVTMAQKYAVIPAQIRLAWTLVRGPHILAIPGTGNTTHLEENITAGTLRLDESDVNSLTSDE</sequence>
<gene>
    <name evidence="2" type="ORF">JQS30_10790</name>
</gene>
<reference evidence="2" key="1">
    <citation type="submission" date="2021-02" db="EMBL/GenBank/DDBJ databases">
        <title>Natronoglycomyces albus gen. nov., sp. nov, a haloalkaliphilic actinobacterium from a soda solonchak soil.</title>
        <authorList>
            <person name="Sorokin D.Y."/>
            <person name="Khijniak T.V."/>
            <person name="Zakharycheva A.P."/>
            <person name="Boueva O.V."/>
            <person name="Ariskina E.V."/>
            <person name="Hahnke R.L."/>
            <person name="Bunk B."/>
            <person name="Sproer C."/>
            <person name="Schumann P."/>
            <person name="Evtushenko L.I."/>
            <person name="Kublanov I.V."/>
        </authorList>
    </citation>
    <scope>NUCLEOTIDE SEQUENCE</scope>
    <source>
        <strain evidence="2">DSM 106290</strain>
    </source>
</reference>
<protein>
    <submittedName>
        <fullName evidence="2">Aldo/keto reductase</fullName>
    </submittedName>
</protein>
<accession>A0A895XMN8</accession>
<dbReference type="InterPro" id="IPR036812">
    <property type="entry name" value="NAD(P)_OxRdtase_dom_sf"/>
</dbReference>
<evidence type="ECO:0000259" key="1">
    <source>
        <dbReference type="Pfam" id="PF00248"/>
    </source>
</evidence>
<feature type="domain" description="NADP-dependent oxidoreductase" evidence="1">
    <location>
        <begin position="2"/>
        <end position="114"/>
    </location>
</feature>
<dbReference type="RefSeq" id="WP_213170283.1">
    <property type="nucleotide sequence ID" value="NZ_CP070496.1"/>
</dbReference>
<dbReference type="AlphaFoldDB" id="A0A895XMN8"/>
<dbReference type="PANTHER" id="PTHR43638:SF3">
    <property type="entry name" value="ALDEHYDE REDUCTASE"/>
    <property type="match status" value="1"/>
</dbReference>
<dbReference type="InterPro" id="IPR023210">
    <property type="entry name" value="NADP_OxRdtase_dom"/>
</dbReference>
<keyword evidence="3" id="KW-1185">Reference proteome</keyword>
<evidence type="ECO:0000313" key="2">
    <source>
        <dbReference type="EMBL" id="QSB04285.1"/>
    </source>
</evidence>
<dbReference type="PANTHER" id="PTHR43638">
    <property type="entry name" value="OXIDOREDUCTASE, ALDO/KETO REDUCTASE FAMILY PROTEIN"/>
    <property type="match status" value="1"/>
</dbReference>
<dbReference type="Pfam" id="PF00248">
    <property type="entry name" value="Aldo_ket_red"/>
    <property type="match status" value="1"/>
</dbReference>